<reference evidence="5 6" key="1">
    <citation type="submission" date="2024-07" db="EMBL/GenBank/DDBJ databases">
        <title>Section-level genome sequencing and comparative genomics of Aspergillus sections Usti and Cavernicolus.</title>
        <authorList>
            <consortium name="Lawrence Berkeley National Laboratory"/>
            <person name="Nybo J.L."/>
            <person name="Vesth T.C."/>
            <person name="Theobald S."/>
            <person name="Frisvad J.C."/>
            <person name="Larsen T.O."/>
            <person name="Kjaerboelling I."/>
            <person name="Rothschild-Mancinelli K."/>
            <person name="Lyhne E.K."/>
            <person name="Kogle M.E."/>
            <person name="Barry K."/>
            <person name="Clum A."/>
            <person name="Na H."/>
            <person name="Ledsgaard L."/>
            <person name="Lin J."/>
            <person name="Lipzen A."/>
            <person name="Kuo A."/>
            <person name="Riley R."/>
            <person name="Mondo S."/>
            <person name="Labutti K."/>
            <person name="Haridas S."/>
            <person name="Pangalinan J."/>
            <person name="Salamov A.A."/>
            <person name="Simmons B.A."/>
            <person name="Magnuson J.K."/>
            <person name="Chen J."/>
            <person name="Drula E."/>
            <person name="Henrissat B."/>
            <person name="Wiebenga A."/>
            <person name="Lubbers R.J."/>
            <person name="Gomes A.C."/>
            <person name="Makela M.R."/>
            <person name="Stajich J."/>
            <person name="Grigoriev I.V."/>
            <person name="Mortensen U.H."/>
            <person name="De Vries R.P."/>
            <person name="Baker S.E."/>
            <person name="Andersen M.R."/>
        </authorList>
    </citation>
    <scope>NUCLEOTIDE SEQUENCE [LARGE SCALE GENOMIC DNA]</scope>
    <source>
        <strain evidence="5 6">CBS 209.92</strain>
    </source>
</reference>
<organism evidence="5 6">
    <name type="scientific">Aspergillus keveii</name>
    <dbReference type="NCBI Taxonomy" id="714993"/>
    <lineage>
        <taxon>Eukaryota</taxon>
        <taxon>Fungi</taxon>
        <taxon>Dikarya</taxon>
        <taxon>Ascomycota</taxon>
        <taxon>Pezizomycotina</taxon>
        <taxon>Eurotiomycetes</taxon>
        <taxon>Eurotiomycetidae</taxon>
        <taxon>Eurotiales</taxon>
        <taxon>Aspergillaceae</taxon>
        <taxon>Aspergillus</taxon>
        <taxon>Aspergillus subgen. Nidulantes</taxon>
    </lineage>
</organism>
<dbReference type="SUPFAM" id="SSF53335">
    <property type="entry name" value="S-adenosyl-L-methionine-dependent methyltransferases"/>
    <property type="match status" value="1"/>
</dbReference>
<dbReference type="InterPro" id="IPR029063">
    <property type="entry name" value="SAM-dependent_MTases_sf"/>
</dbReference>
<dbReference type="Proteomes" id="UP001610563">
    <property type="component" value="Unassembled WGS sequence"/>
</dbReference>
<dbReference type="Pfam" id="PF13649">
    <property type="entry name" value="Methyltransf_25"/>
    <property type="match status" value="1"/>
</dbReference>
<keyword evidence="1 5" id="KW-0489">Methyltransferase</keyword>
<dbReference type="CDD" id="cd02440">
    <property type="entry name" value="AdoMet_MTases"/>
    <property type="match status" value="1"/>
</dbReference>
<proteinExistence type="predicted"/>
<dbReference type="GO" id="GO:0008168">
    <property type="term" value="F:methyltransferase activity"/>
    <property type="evidence" value="ECO:0007669"/>
    <property type="project" value="UniProtKB-KW"/>
</dbReference>
<evidence type="ECO:0000256" key="2">
    <source>
        <dbReference type="ARBA" id="ARBA00022679"/>
    </source>
</evidence>
<accession>A0ABR4FX89</accession>
<evidence type="ECO:0000256" key="3">
    <source>
        <dbReference type="ARBA" id="ARBA00022691"/>
    </source>
</evidence>
<protein>
    <submittedName>
        <fullName evidence="5">S-adenosyl-L-methionine-dependent methyltransferase</fullName>
    </submittedName>
</protein>
<evidence type="ECO:0000313" key="6">
    <source>
        <dbReference type="Proteomes" id="UP001610563"/>
    </source>
</evidence>
<dbReference type="GO" id="GO:0032259">
    <property type="term" value="P:methylation"/>
    <property type="evidence" value="ECO:0007669"/>
    <property type="project" value="UniProtKB-KW"/>
</dbReference>
<evidence type="ECO:0000256" key="1">
    <source>
        <dbReference type="ARBA" id="ARBA00022603"/>
    </source>
</evidence>
<dbReference type="PANTHER" id="PTHR43464">
    <property type="entry name" value="METHYLTRANSFERASE"/>
    <property type="match status" value="1"/>
</dbReference>
<keyword evidence="6" id="KW-1185">Reference proteome</keyword>
<keyword evidence="3" id="KW-0949">S-adenosyl-L-methionine</keyword>
<dbReference type="PANTHER" id="PTHR43464:SF19">
    <property type="entry name" value="UBIQUINONE BIOSYNTHESIS O-METHYLTRANSFERASE, MITOCHONDRIAL"/>
    <property type="match status" value="1"/>
</dbReference>
<dbReference type="InterPro" id="IPR041698">
    <property type="entry name" value="Methyltransf_25"/>
</dbReference>
<evidence type="ECO:0000259" key="4">
    <source>
        <dbReference type="Pfam" id="PF13649"/>
    </source>
</evidence>
<comment type="caution">
    <text evidence="5">The sequence shown here is derived from an EMBL/GenBank/DDBJ whole genome shotgun (WGS) entry which is preliminary data.</text>
</comment>
<dbReference type="EMBL" id="JBFTWV010000094">
    <property type="protein sequence ID" value="KAL2787558.1"/>
    <property type="molecule type" value="Genomic_DNA"/>
</dbReference>
<name>A0ABR4FX89_9EURO</name>
<evidence type="ECO:0000313" key="5">
    <source>
        <dbReference type="EMBL" id="KAL2787558.1"/>
    </source>
</evidence>
<feature type="domain" description="Methyltransferase" evidence="4">
    <location>
        <begin position="51"/>
        <end position="152"/>
    </location>
</feature>
<gene>
    <name evidence="5" type="ORF">BJX66DRAFT_282485</name>
</gene>
<sequence>MTDIQRVATWYDQNAGQEHDRLNTCRLEFSISWRVITQCLDKLGANKAFEILDLGGGTGRYALKLAKLGNSVTLVDISDQELEIARETATKGQVALNAVIQADARDIRHNPAIFQEKKYDLVLCQGPLYHLLKEAERRDVLSTCAASLKPGGTLVAAFVLQYAHLRDIAQRDPMRLLAEYDNFYAKYLGDGEYTRNQLVSSYHASPAEVREIFKSIPELQLERLIACEGFLGGGLSSKINGLDEIAYEKWVDVVLRFAEDPSILGNADHLLAVARRTT</sequence>
<keyword evidence="2" id="KW-0808">Transferase</keyword>
<dbReference type="Gene3D" id="3.40.50.150">
    <property type="entry name" value="Vaccinia Virus protein VP39"/>
    <property type="match status" value="1"/>
</dbReference>